<dbReference type="Proteomes" id="UP001295684">
    <property type="component" value="Unassembled WGS sequence"/>
</dbReference>
<comment type="caution">
    <text evidence="2">The sequence shown here is derived from an EMBL/GenBank/DDBJ whole genome shotgun (WGS) entry which is preliminary data.</text>
</comment>
<sequence length="438" mass="50851">MKAYKEKTNNPFCNYYGPPLATPGKEPNPYEHFYLNSVFHILMNLEGQDFEGTSLREKILNLFLEAKALDYEVDAPTEAIGDVFIEFQKKCDEFEEENDLDLLFIPTLPTKQVLMRIEETGLFENDETMFFGSPKTKSCMLETIIATIRNLEVTQKGEFTSDLVEHHQGFLDSYFKGKISKSFEEYSSSYSLQIKMSELMDTIRDTEGNTKILQSFVSYSAGINPKSAIYKSLTQRYLIVKLDFDGEELSEEDIEFLWESVDYDFNTNLLTSPCSEEHKQIDSNALLVATIDRLNKDTSTNNSETNILIDSKWRNFKHMIYKSNTFFDIIEDCRLSKRLPLILIYQLQDNVHKQRKSEFKRNKTRRSKKSIVTKKEEKKEDKKEDTEPSKNLYSTEENTEAARGYKNSVLKQTPIKRSQHPKGNDDLDPKGCKNCIIF</sequence>
<proteinExistence type="predicted"/>
<organism evidence="2 3">
    <name type="scientific">Euplotes crassus</name>
    <dbReference type="NCBI Taxonomy" id="5936"/>
    <lineage>
        <taxon>Eukaryota</taxon>
        <taxon>Sar</taxon>
        <taxon>Alveolata</taxon>
        <taxon>Ciliophora</taxon>
        <taxon>Intramacronucleata</taxon>
        <taxon>Spirotrichea</taxon>
        <taxon>Hypotrichia</taxon>
        <taxon>Euplotida</taxon>
        <taxon>Euplotidae</taxon>
        <taxon>Moneuplotes</taxon>
    </lineage>
</organism>
<accession>A0AAD1UC94</accession>
<protein>
    <submittedName>
        <fullName evidence="2">Uncharacterized protein</fullName>
    </submittedName>
</protein>
<gene>
    <name evidence="2" type="ORF">ECRASSUSDP1_LOCUS7435</name>
</gene>
<evidence type="ECO:0000313" key="2">
    <source>
        <dbReference type="EMBL" id="CAI2366164.1"/>
    </source>
</evidence>
<evidence type="ECO:0000256" key="1">
    <source>
        <dbReference type="SAM" id="MobiDB-lite"/>
    </source>
</evidence>
<evidence type="ECO:0000313" key="3">
    <source>
        <dbReference type="Proteomes" id="UP001295684"/>
    </source>
</evidence>
<feature type="region of interest" description="Disordered" evidence="1">
    <location>
        <begin position="354"/>
        <end position="430"/>
    </location>
</feature>
<reference evidence="2" key="1">
    <citation type="submission" date="2023-07" db="EMBL/GenBank/DDBJ databases">
        <authorList>
            <consortium name="AG Swart"/>
            <person name="Singh M."/>
            <person name="Singh A."/>
            <person name="Seah K."/>
            <person name="Emmerich C."/>
        </authorList>
    </citation>
    <scope>NUCLEOTIDE SEQUENCE</scope>
    <source>
        <strain evidence="2">DP1</strain>
    </source>
</reference>
<name>A0AAD1UC94_EUPCR</name>
<dbReference type="EMBL" id="CAMPGE010007243">
    <property type="protein sequence ID" value="CAI2366164.1"/>
    <property type="molecule type" value="Genomic_DNA"/>
</dbReference>
<feature type="compositionally biased region" description="Basic residues" evidence="1">
    <location>
        <begin position="362"/>
        <end position="372"/>
    </location>
</feature>
<keyword evidence="3" id="KW-1185">Reference proteome</keyword>
<feature type="compositionally biased region" description="Basic and acidic residues" evidence="1">
    <location>
        <begin position="373"/>
        <end position="388"/>
    </location>
</feature>
<dbReference type="AlphaFoldDB" id="A0AAD1UC94"/>